<dbReference type="InterPro" id="IPR003593">
    <property type="entry name" value="AAA+_ATPase"/>
</dbReference>
<dbReference type="PROSITE" id="PS50893">
    <property type="entry name" value="ABC_TRANSPORTER_2"/>
    <property type="match status" value="1"/>
</dbReference>
<dbReference type="OrthoDB" id="6498267at2759"/>
<feature type="domain" description="ABC transmembrane type-1" evidence="11">
    <location>
        <begin position="221"/>
        <end position="377"/>
    </location>
</feature>
<dbReference type="CDD" id="cd03244">
    <property type="entry name" value="ABCC_MRP_domain2"/>
    <property type="match status" value="1"/>
</dbReference>
<dbReference type="PANTHER" id="PTHR24223">
    <property type="entry name" value="ATP-BINDING CASSETTE SUB-FAMILY C"/>
    <property type="match status" value="1"/>
</dbReference>
<dbReference type="SMART" id="SM00382">
    <property type="entry name" value="AAA"/>
    <property type="match status" value="1"/>
</dbReference>
<dbReference type="PROSITE" id="PS50929">
    <property type="entry name" value="ABC_TM1F"/>
    <property type="match status" value="1"/>
</dbReference>
<reference evidence="13" key="2">
    <citation type="submission" date="2020-05" db="UniProtKB">
        <authorList>
            <consortium name="EnsemblMetazoa"/>
        </authorList>
    </citation>
    <scope>IDENTIFICATION</scope>
    <source>
        <strain evidence="13">wikel</strain>
    </source>
</reference>
<dbReference type="InterPro" id="IPR017871">
    <property type="entry name" value="ABC_transporter-like_CS"/>
</dbReference>
<dbReference type="PaxDb" id="6945-B7QN89"/>
<dbReference type="EC" id="1.3.1.74" evidence="12"/>
<dbReference type="EMBL" id="ABJB010417797">
    <property type="status" value="NOT_ANNOTATED_CDS"/>
    <property type="molecule type" value="Genomic_DNA"/>
</dbReference>
<dbReference type="Pfam" id="PF00664">
    <property type="entry name" value="ABC_membrane"/>
    <property type="match status" value="1"/>
</dbReference>
<evidence type="ECO:0000256" key="8">
    <source>
        <dbReference type="ARBA" id="ARBA00023136"/>
    </source>
</evidence>
<proteinExistence type="predicted"/>
<dbReference type="Gene3D" id="1.20.1560.10">
    <property type="entry name" value="ABC transporter type 1, transmembrane domain"/>
    <property type="match status" value="1"/>
</dbReference>
<dbReference type="AlphaFoldDB" id="B7QN89"/>
<evidence type="ECO:0000256" key="2">
    <source>
        <dbReference type="ARBA" id="ARBA00022448"/>
    </source>
</evidence>
<evidence type="ECO:0000259" key="11">
    <source>
        <dbReference type="PROSITE" id="PS50929"/>
    </source>
</evidence>
<feature type="transmembrane region" description="Helical" evidence="9">
    <location>
        <begin position="217"/>
        <end position="237"/>
    </location>
</feature>
<dbReference type="InterPro" id="IPR036640">
    <property type="entry name" value="ABC1_TM_sf"/>
</dbReference>
<evidence type="ECO:0000313" key="13">
    <source>
        <dbReference type="EnsemblMetazoa" id="ISCW015292-PA"/>
    </source>
</evidence>
<dbReference type="FunFam" id="3.40.50.300:FF:000163">
    <property type="entry name" value="Multidrug resistance-associated protein member 4"/>
    <property type="match status" value="1"/>
</dbReference>
<dbReference type="EMBL" id="ABJB010763115">
    <property type="status" value="NOT_ANNOTATED_CDS"/>
    <property type="molecule type" value="Genomic_DNA"/>
</dbReference>
<evidence type="ECO:0000256" key="6">
    <source>
        <dbReference type="ARBA" id="ARBA00022840"/>
    </source>
</evidence>
<dbReference type="VEuPathDB" id="VectorBase:ISCI015292"/>
<dbReference type="EMBL" id="DS976996">
    <property type="protein sequence ID" value="EEC20311.1"/>
    <property type="molecule type" value="Genomic_DNA"/>
</dbReference>
<dbReference type="EnsemblMetazoa" id="ISCW015292-RA">
    <property type="protein sequence ID" value="ISCW015292-PA"/>
    <property type="gene ID" value="ISCW015292"/>
</dbReference>
<dbReference type="PROSITE" id="PS00211">
    <property type="entry name" value="ABC_TRANSPORTER_1"/>
    <property type="match status" value="1"/>
</dbReference>
<dbReference type="InterPro" id="IPR050173">
    <property type="entry name" value="ABC_transporter_C-like"/>
</dbReference>
<feature type="domain" description="ABC transporter" evidence="10">
    <location>
        <begin position="548"/>
        <end position="783"/>
    </location>
</feature>
<evidence type="ECO:0000256" key="1">
    <source>
        <dbReference type="ARBA" id="ARBA00004128"/>
    </source>
</evidence>
<gene>
    <name evidence="12" type="ORF">IscW_ISCW015292</name>
</gene>
<dbReference type="EMBL" id="ABJB011112668">
    <property type="status" value="NOT_ANNOTATED_CDS"/>
    <property type="molecule type" value="Genomic_DNA"/>
</dbReference>
<reference evidence="12 14" key="1">
    <citation type="submission" date="2008-03" db="EMBL/GenBank/DDBJ databases">
        <title>Annotation of Ixodes scapularis.</title>
        <authorList>
            <consortium name="Ixodes scapularis Genome Project Consortium"/>
            <person name="Caler E."/>
            <person name="Hannick L.I."/>
            <person name="Bidwell S."/>
            <person name="Joardar V."/>
            <person name="Thiagarajan M."/>
            <person name="Amedeo P."/>
            <person name="Galinsky K.J."/>
            <person name="Schobel S."/>
            <person name="Inman J."/>
            <person name="Hostetler J."/>
            <person name="Miller J."/>
            <person name="Hammond M."/>
            <person name="Megy K."/>
            <person name="Lawson D."/>
            <person name="Kodira C."/>
            <person name="Sutton G."/>
            <person name="Meyer J."/>
            <person name="Hill C.A."/>
            <person name="Birren B."/>
            <person name="Nene V."/>
            <person name="Collins F."/>
            <person name="Alarcon-Chaidez F."/>
            <person name="Wikel S."/>
            <person name="Strausberg R."/>
        </authorList>
    </citation>
    <scope>NUCLEOTIDE SEQUENCE [LARGE SCALE GENOMIC DNA]</scope>
    <source>
        <strain evidence="14">Wikel</strain>
        <strain evidence="12">Wikel colony</strain>
    </source>
</reference>
<dbReference type="GO" id="GO:0140359">
    <property type="term" value="F:ABC-type transporter activity"/>
    <property type="evidence" value="ECO:0000318"/>
    <property type="project" value="GO_Central"/>
</dbReference>
<protein>
    <submittedName>
        <fullName evidence="12 13">ABC transporter, putative</fullName>
        <ecNumber evidence="12">1.3.1.74</ecNumber>
    </submittedName>
</protein>
<dbReference type="Gene3D" id="3.40.50.300">
    <property type="entry name" value="P-loop containing nucleotide triphosphate hydrolases"/>
    <property type="match status" value="2"/>
</dbReference>
<evidence type="ECO:0000313" key="14">
    <source>
        <dbReference type="Proteomes" id="UP000001555"/>
    </source>
</evidence>
<keyword evidence="5" id="KW-0547">Nucleotide-binding</keyword>
<evidence type="ECO:0000256" key="5">
    <source>
        <dbReference type="ARBA" id="ARBA00022741"/>
    </source>
</evidence>
<evidence type="ECO:0000256" key="7">
    <source>
        <dbReference type="ARBA" id="ARBA00022989"/>
    </source>
</evidence>
<dbReference type="InterPro" id="IPR011527">
    <property type="entry name" value="ABC1_TM_dom"/>
</dbReference>
<organism>
    <name type="scientific">Ixodes scapularis</name>
    <name type="common">Black-legged tick</name>
    <name type="synonym">Deer tick</name>
    <dbReference type="NCBI Taxonomy" id="6945"/>
    <lineage>
        <taxon>Eukaryota</taxon>
        <taxon>Metazoa</taxon>
        <taxon>Ecdysozoa</taxon>
        <taxon>Arthropoda</taxon>
        <taxon>Chelicerata</taxon>
        <taxon>Arachnida</taxon>
        <taxon>Acari</taxon>
        <taxon>Parasitiformes</taxon>
        <taxon>Ixodida</taxon>
        <taxon>Ixodoidea</taxon>
        <taxon>Ixodidae</taxon>
        <taxon>Ixodinae</taxon>
        <taxon>Ixodes</taxon>
    </lineage>
</organism>
<accession>B7QN89</accession>
<dbReference type="Pfam" id="PF00005">
    <property type="entry name" value="ABC_tran"/>
    <property type="match status" value="2"/>
</dbReference>
<dbReference type="FunFam" id="1.20.1560.10:FF:000196">
    <property type="entry name" value="ABC transporter, putative"/>
    <property type="match status" value="1"/>
</dbReference>
<keyword evidence="4" id="KW-0677">Repeat</keyword>
<evidence type="ECO:0000259" key="10">
    <source>
        <dbReference type="PROSITE" id="PS50893"/>
    </source>
</evidence>
<keyword evidence="14" id="KW-1185">Reference proteome</keyword>
<evidence type="ECO:0000256" key="4">
    <source>
        <dbReference type="ARBA" id="ARBA00022737"/>
    </source>
</evidence>
<dbReference type="GO" id="GO:0005524">
    <property type="term" value="F:ATP binding"/>
    <property type="evidence" value="ECO:0007669"/>
    <property type="project" value="UniProtKB-KW"/>
</dbReference>
<feature type="transmembrane region" description="Helical" evidence="9">
    <location>
        <begin position="387"/>
        <end position="405"/>
    </location>
</feature>
<keyword evidence="12" id="KW-0560">Oxidoreductase</keyword>
<dbReference type="GO" id="GO:0032440">
    <property type="term" value="F:2-alkenal reductase [NAD(P)H] activity"/>
    <property type="evidence" value="ECO:0007669"/>
    <property type="project" value="UniProtKB-EC"/>
</dbReference>
<dbReference type="EMBL" id="ABJB010334174">
    <property type="status" value="NOT_ANNOTATED_CDS"/>
    <property type="molecule type" value="Genomic_DNA"/>
</dbReference>
<dbReference type="GO" id="GO:0005886">
    <property type="term" value="C:plasma membrane"/>
    <property type="evidence" value="ECO:0000318"/>
    <property type="project" value="GO_Central"/>
</dbReference>
<dbReference type="EMBL" id="ABJB010560486">
    <property type="status" value="NOT_ANNOTATED_CDS"/>
    <property type="molecule type" value="Genomic_DNA"/>
</dbReference>
<dbReference type="VEuPathDB" id="VectorBase:ISCP_032864"/>
<dbReference type="InParanoid" id="B7QN89"/>
<comment type="subcellular location">
    <subcellularLocation>
        <location evidence="1">Vacuole membrane</location>
        <topology evidence="1">Multi-pass membrane protein</topology>
    </subcellularLocation>
</comment>
<dbReference type="GO" id="GO:0055085">
    <property type="term" value="P:transmembrane transport"/>
    <property type="evidence" value="ECO:0000318"/>
    <property type="project" value="GO_Central"/>
</dbReference>
<dbReference type="VEuPathDB" id="VectorBase:ISCW015292"/>
<keyword evidence="6" id="KW-0067">ATP-binding</keyword>
<sequence>MSVQSNILYGKPMQDEDYGHVLGACQLHEDINTFPAGDLTEVGEKGETLSGGQKQRISLARAVYSQSDIYLLDDPLSALDAVVSKKVFNEVIGKDGILKGKTRIMACNQGSFLDQMDTLVLVHDRRVVVYDSLEDLLNDPGAPETLRQGAVSNAAENNNNDGEGMNGRVTVDEDTESTKSNECKMIEKECTNIAVLTNALNNGVFFVFFFRPALAGPCLPIGLLAFVASAVALGWQLNWMKTWTSATSGIASTEPLGATWMRGLLALCVSDVLCRILGSFLLAVAMRCLSRSLHREMLGHILSSPVPFFESTPRGRIVNRFSVDLDFMDTRLYLNGKQCIQVGLLAIARLAIISTQSLFVLAVGVVCTIFVVASTVICTLQRSMSRLQFVSLSTLLSIYLFYVSLLSDSSNNGCHKFVDVRSPPSCGVLRALRRLHRTSPRSKQRALWQHCLCGFIVILTTMLFVVLLPPWGVHPDPSSVGLTLSAASSILQTMVATSSSMFAALQAVVSFERCVDYTELPQEPGVEAYDDLDPEHSKLSEWPPEGKVEFVSYAASYKPGILPDVLKGITFTVNPTEKVGVVGRTGAGKSSLVMALLRVLKSSQGCIRIDGRDIAQVHLKKLRSGITVIPQDPQLVRGTLRENLDPTGSHTDDEIWTALEQAHLKDVVAKDPKRLLLDTGDGGSSFSVGERQLVCLVRALLRKPRLLVLDEATSQMDGDTDQLIQATLREAFAQCTQITIAHRIHTVLDHDKILVMSDGCVLEYGTVEDLLSNPSSVFRNMARDALIQTDSEKPTKLLAASRG</sequence>
<keyword evidence="8 9" id="KW-0472">Membrane</keyword>
<dbReference type="InterPro" id="IPR027417">
    <property type="entry name" value="P-loop_NTPase"/>
</dbReference>
<dbReference type="PANTHER" id="PTHR24223:SF443">
    <property type="entry name" value="MULTIDRUG-RESISTANCE LIKE PROTEIN 1, ISOFORM I"/>
    <property type="match status" value="1"/>
</dbReference>
<dbReference type="GO" id="GO:0016887">
    <property type="term" value="F:ATP hydrolysis activity"/>
    <property type="evidence" value="ECO:0007669"/>
    <property type="project" value="InterPro"/>
</dbReference>
<feature type="transmembrane region" description="Helical" evidence="9">
    <location>
        <begin position="447"/>
        <end position="468"/>
    </location>
</feature>
<evidence type="ECO:0000256" key="3">
    <source>
        <dbReference type="ARBA" id="ARBA00022692"/>
    </source>
</evidence>
<dbReference type="GO" id="GO:0005774">
    <property type="term" value="C:vacuolar membrane"/>
    <property type="evidence" value="ECO:0007669"/>
    <property type="project" value="UniProtKB-SubCell"/>
</dbReference>
<keyword evidence="3 9" id="KW-0812">Transmembrane</keyword>
<keyword evidence="7 9" id="KW-1133">Transmembrane helix</keyword>
<name>B7QN89_IXOSC</name>
<dbReference type="EMBL" id="ABJB010336042">
    <property type="status" value="NOT_ANNOTATED_CDS"/>
    <property type="molecule type" value="Genomic_DNA"/>
</dbReference>
<dbReference type="Proteomes" id="UP000001555">
    <property type="component" value="Unassembled WGS sequence"/>
</dbReference>
<dbReference type="HOGENOM" id="CLU_000604_27_9_1"/>
<dbReference type="EMBL" id="ABJB010929134">
    <property type="status" value="NOT_ANNOTATED_CDS"/>
    <property type="molecule type" value="Genomic_DNA"/>
</dbReference>
<keyword evidence="2" id="KW-0813">Transport</keyword>
<evidence type="ECO:0000256" key="9">
    <source>
        <dbReference type="SAM" id="Phobius"/>
    </source>
</evidence>
<dbReference type="InterPro" id="IPR003439">
    <property type="entry name" value="ABC_transporter-like_ATP-bd"/>
</dbReference>
<evidence type="ECO:0000313" key="12">
    <source>
        <dbReference type="EMBL" id="EEC20311.1"/>
    </source>
</evidence>
<feature type="transmembrane region" description="Helical" evidence="9">
    <location>
        <begin position="358"/>
        <end position="380"/>
    </location>
</feature>
<dbReference type="SUPFAM" id="SSF52540">
    <property type="entry name" value="P-loop containing nucleoside triphosphate hydrolases"/>
    <property type="match status" value="2"/>
</dbReference>
<dbReference type="SUPFAM" id="SSF90123">
    <property type="entry name" value="ABC transporter transmembrane region"/>
    <property type="match status" value="1"/>
</dbReference>